<comment type="caution">
    <text evidence="7">The sequence shown here is derived from an EMBL/GenBank/DDBJ whole genome shotgun (WGS) entry which is preliminary data.</text>
</comment>
<keyword evidence="5" id="KW-1133">Transmembrane helix</keyword>
<evidence type="ECO:0000256" key="5">
    <source>
        <dbReference type="SAM" id="Phobius"/>
    </source>
</evidence>
<dbReference type="GO" id="GO:0005507">
    <property type="term" value="F:copper ion binding"/>
    <property type="evidence" value="ECO:0007669"/>
    <property type="project" value="InterPro"/>
</dbReference>
<dbReference type="PROSITE" id="PS50857">
    <property type="entry name" value="COX2_CUA"/>
    <property type="match status" value="1"/>
</dbReference>
<keyword evidence="5" id="KW-0812">Transmembrane</keyword>
<feature type="transmembrane region" description="Helical" evidence="5">
    <location>
        <begin position="9"/>
        <end position="34"/>
    </location>
</feature>
<dbReference type="InterPro" id="IPR051403">
    <property type="entry name" value="NosZ/Cyto_c_oxidase_sub2"/>
</dbReference>
<evidence type="ECO:0000259" key="6">
    <source>
        <dbReference type="PROSITE" id="PS50857"/>
    </source>
</evidence>
<evidence type="ECO:0000313" key="7">
    <source>
        <dbReference type="EMBL" id="MXV63660.1"/>
    </source>
</evidence>
<evidence type="ECO:0000256" key="3">
    <source>
        <dbReference type="ARBA" id="ARBA00023008"/>
    </source>
</evidence>
<dbReference type="GO" id="GO:0016020">
    <property type="term" value="C:membrane"/>
    <property type="evidence" value="ECO:0007669"/>
    <property type="project" value="InterPro"/>
</dbReference>
<comment type="subcellular location">
    <subcellularLocation>
        <location evidence="1">Cell envelope</location>
    </subcellularLocation>
</comment>
<dbReference type="PROSITE" id="PS00078">
    <property type="entry name" value="COX2"/>
    <property type="match status" value="1"/>
</dbReference>
<dbReference type="CDD" id="cd13913">
    <property type="entry name" value="ba3_CcO_II_C"/>
    <property type="match status" value="1"/>
</dbReference>
<keyword evidence="5" id="KW-0472">Membrane</keyword>
<gene>
    <name evidence="7" type="ORF">GS429_16660</name>
</gene>
<dbReference type="Pfam" id="PF00116">
    <property type="entry name" value="COX2"/>
    <property type="match status" value="1"/>
</dbReference>
<dbReference type="AlphaFoldDB" id="A0A6B0VPU8"/>
<evidence type="ECO:0000256" key="2">
    <source>
        <dbReference type="ARBA" id="ARBA00022723"/>
    </source>
</evidence>
<feature type="compositionally biased region" description="Acidic residues" evidence="4">
    <location>
        <begin position="254"/>
        <end position="286"/>
    </location>
</feature>
<proteinExistence type="predicted"/>
<dbReference type="Proteomes" id="UP000434101">
    <property type="component" value="Unassembled WGS sequence"/>
</dbReference>
<keyword evidence="3" id="KW-0186">Copper</keyword>
<dbReference type="RefSeq" id="WP_160066462.1">
    <property type="nucleotide sequence ID" value="NZ_WUYX01000053.1"/>
</dbReference>
<dbReference type="GO" id="GO:0004129">
    <property type="term" value="F:cytochrome-c oxidase activity"/>
    <property type="evidence" value="ECO:0007669"/>
    <property type="project" value="InterPro"/>
</dbReference>
<keyword evidence="2" id="KW-0479">Metal-binding</keyword>
<keyword evidence="8" id="KW-1185">Reference proteome</keyword>
<evidence type="ECO:0000256" key="1">
    <source>
        <dbReference type="ARBA" id="ARBA00004196"/>
    </source>
</evidence>
<dbReference type="EMBL" id="WUYX01000053">
    <property type="protein sequence ID" value="MXV63660.1"/>
    <property type="molecule type" value="Genomic_DNA"/>
</dbReference>
<dbReference type="PANTHER" id="PTHR42838:SF2">
    <property type="entry name" value="NITROUS-OXIDE REDUCTASE"/>
    <property type="match status" value="1"/>
</dbReference>
<dbReference type="InterPro" id="IPR001505">
    <property type="entry name" value="Copper_CuA"/>
</dbReference>
<dbReference type="OrthoDB" id="27522at2157"/>
<dbReference type="PANTHER" id="PTHR42838">
    <property type="entry name" value="CYTOCHROME C OXIDASE SUBUNIT II"/>
    <property type="match status" value="1"/>
</dbReference>
<feature type="region of interest" description="Disordered" evidence="4">
    <location>
        <begin position="243"/>
        <end position="286"/>
    </location>
</feature>
<reference evidence="7 8" key="1">
    <citation type="submission" date="2020-01" db="EMBL/GenBank/DDBJ databases">
        <title>Natronorubrum sp. JWXQ-INN 674 isolated from Inner Mongolia Autonomous Region of China.</title>
        <authorList>
            <person name="Xue Q."/>
        </authorList>
    </citation>
    <scope>NUCLEOTIDE SEQUENCE [LARGE SCALE GENOMIC DNA]</scope>
    <source>
        <strain evidence="7 8">JWXQ-INN-674</strain>
    </source>
</reference>
<dbReference type="SUPFAM" id="SSF49503">
    <property type="entry name" value="Cupredoxins"/>
    <property type="match status" value="1"/>
</dbReference>
<dbReference type="InterPro" id="IPR034214">
    <property type="entry name" value="Ba3_CcO_II_C"/>
</dbReference>
<dbReference type="InterPro" id="IPR002429">
    <property type="entry name" value="CcO_II-like_C"/>
</dbReference>
<evidence type="ECO:0000256" key="4">
    <source>
        <dbReference type="SAM" id="MobiDB-lite"/>
    </source>
</evidence>
<organism evidence="7 8">
    <name type="scientific">Natronorubrum halalkaliphilum</name>
    <dbReference type="NCBI Taxonomy" id="2691917"/>
    <lineage>
        <taxon>Archaea</taxon>
        <taxon>Methanobacteriati</taxon>
        <taxon>Methanobacteriota</taxon>
        <taxon>Stenosarchaea group</taxon>
        <taxon>Halobacteria</taxon>
        <taxon>Halobacteriales</taxon>
        <taxon>Natrialbaceae</taxon>
        <taxon>Natronorubrum</taxon>
    </lineage>
</organism>
<name>A0A6B0VPU8_9EURY</name>
<dbReference type="InterPro" id="IPR008972">
    <property type="entry name" value="Cupredoxin"/>
</dbReference>
<dbReference type="Gene3D" id="2.60.40.420">
    <property type="entry name" value="Cupredoxins - blue copper proteins"/>
    <property type="match status" value="1"/>
</dbReference>
<sequence length="286" mass="31637">MKIHTYEKLWLVASLVLIVGFIATITYGSVALGITMVGDEEPTIEPDEISDDERFGEPRVEQVGENEYEAYVIAQTFIFQPETIEVPADSEVTFYVTSRDVIHSFSVVGTNTNTMVIPGEISTLTVEFDEPDEYGIVCNEYCGDFHHTMEGQLHVVPEDEFDMTELAVEADDEVEIDDDATFEVAVENRQLEALETTVALEIGDETLEEDVTVDSQMTEETTFTVDSADLGEGDHDWTVTVDDYEESGTLTVAEDLEDEDGNEDGDEGDGGDDGDNETDEEGDTDE</sequence>
<feature type="domain" description="Cytochrome oxidase subunit II copper A binding" evidence="6">
    <location>
        <begin position="65"/>
        <end position="167"/>
    </location>
</feature>
<protein>
    <submittedName>
        <fullName evidence="7">Cytochrome C oxidase subunit II</fullName>
    </submittedName>
</protein>
<evidence type="ECO:0000313" key="8">
    <source>
        <dbReference type="Proteomes" id="UP000434101"/>
    </source>
</evidence>
<accession>A0A6B0VPU8</accession>